<keyword evidence="3" id="KW-1185">Reference proteome</keyword>
<gene>
    <name evidence="2" type="ORF">NMOB1V02_LOCUS12106</name>
</gene>
<evidence type="ECO:0000313" key="3">
    <source>
        <dbReference type="Proteomes" id="UP000678499"/>
    </source>
</evidence>
<sequence>MYFCNPYSLKHPPGTDVKLGELQRLESATVTSFINTFIHFIFYIPAMLVVGLHGFGLPPVVILLCDFLVYGEFLVHPTMLLIGSTKMRQEITHSIKKRLCCRRFATTPPHCTASNRRMNQGLSRFQWLFRSRRCRPSLTMREQVPTPVPEPV</sequence>
<keyword evidence="1" id="KW-0812">Transmembrane</keyword>
<feature type="transmembrane region" description="Helical" evidence="1">
    <location>
        <begin position="61"/>
        <end position="82"/>
    </location>
</feature>
<reference evidence="2" key="1">
    <citation type="submission" date="2020-11" db="EMBL/GenBank/DDBJ databases">
        <authorList>
            <person name="Tran Van P."/>
        </authorList>
    </citation>
    <scope>NUCLEOTIDE SEQUENCE</scope>
</reference>
<keyword evidence="1" id="KW-1133">Transmembrane helix</keyword>
<keyword evidence="1" id="KW-0472">Membrane</keyword>
<dbReference type="Proteomes" id="UP000678499">
    <property type="component" value="Unassembled WGS sequence"/>
</dbReference>
<organism evidence="2">
    <name type="scientific">Notodromas monacha</name>
    <dbReference type="NCBI Taxonomy" id="399045"/>
    <lineage>
        <taxon>Eukaryota</taxon>
        <taxon>Metazoa</taxon>
        <taxon>Ecdysozoa</taxon>
        <taxon>Arthropoda</taxon>
        <taxon>Crustacea</taxon>
        <taxon>Oligostraca</taxon>
        <taxon>Ostracoda</taxon>
        <taxon>Podocopa</taxon>
        <taxon>Podocopida</taxon>
        <taxon>Cypridocopina</taxon>
        <taxon>Cypridoidea</taxon>
        <taxon>Cyprididae</taxon>
        <taxon>Notodromas</taxon>
    </lineage>
</organism>
<accession>A0A7R9C1N0</accession>
<evidence type="ECO:0000256" key="1">
    <source>
        <dbReference type="SAM" id="Phobius"/>
    </source>
</evidence>
<feature type="transmembrane region" description="Helical" evidence="1">
    <location>
        <begin position="33"/>
        <end position="55"/>
    </location>
</feature>
<dbReference type="OrthoDB" id="6358947at2759"/>
<name>A0A7R9C1N0_9CRUS</name>
<dbReference type="EMBL" id="OA890482">
    <property type="protein sequence ID" value="CAD7284500.1"/>
    <property type="molecule type" value="Genomic_DNA"/>
</dbReference>
<protein>
    <submittedName>
        <fullName evidence="2">Uncharacterized protein</fullName>
    </submittedName>
</protein>
<evidence type="ECO:0000313" key="2">
    <source>
        <dbReference type="EMBL" id="CAD7284500.1"/>
    </source>
</evidence>
<proteinExistence type="predicted"/>
<dbReference type="AlphaFoldDB" id="A0A7R9C1N0"/>
<dbReference type="EMBL" id="CAJPEX010008445">
    <property type="protein sequence ID" value="CAG0924652.1"/>
    <property type="molecule type" value="Genomic_DNA"/>
</dbReference>